<proteinExistence type="inferred from homology"/>
<evidence type="ECO:0000256" key="2">
    <source>
        <dbReference type="ARBA" id="ARBA00022692"/>
    </source>
</evidence>
<evidence type="ECO:0000313" key="7">
    <source>
        <dbReference type="Proteomes" id="UP000193642"/>
    </source>
</evidence>
<keyword evidence="7" id="KW-1185">Reference proteome</keyword>
<name>A0A1Y2C2L4_9FUNG</name>
<comment type="caution">
    <text evidence="6">The sequence shown here is derived from an EMBL/GenBank/DDBJ whole genome shotgun (WGS) entry which is preliminary data.</text>
</comment>
<protein>
    <recommendedName>
        <fullName evidence="5">GDP-mannose transporter</fullName>
        <shortName evidence="5">GMT</shortName>
    </recommendedName>
</protein>
<comment type="similarity">
    <text evidence="5">Belongs to the TPT transporter family. SLC35D subfamily.</text>
</comment>
<dbReference type="Proteomes" id="UP000193642">
    <property type="component" value="Unassembled WGS sequence"/>
</dbReference>
<keyword evidence="5" id="KW-0256">Endoplasmic reticulum</keyword>
<comment type="subcellular location">
    <subcellularLocation>
        <location evidence="5">Golgi apparatus membrane</location>
        <topology evidence="5">Multi-pass membrane protein</topology>
    </subcellularLocation>
    <subcellularLocation>
        <location evidence="5">Cytoplasmic vesicle membrane</location>
        <topology evidence="5">Multi-pass membrane protein</topology>
    </subcellularLocation>
    <subcellularLocation>
        <location evidence="5">Endoplasmic reticulum membrane</location>
        <topology evidence="5">Multi-pass membrane protein</topology>
    </subcellularLocation>
    <subcellularLocation>
        <location evidence="1">Membrane</location>
        <topology evidence="1">Multi-pass membrane protein</topology>
    </subcellularLocation>
</comment>
<dbReference type="SUPFAM" id="SSF103481">
    <property type="entry name" value="Multidrug resistance efflux transporter EmrE"/>
    <property type="match status" value="1"/>
</dbReference>
<evidence type="ECO:0000256" key="3">
    <source>
        <dbReference type="ARBA" id="ARBA00022989"/>
    </source>
</evidence>
<keyword evidence="2 5" id="KW-0812">Transmembrane</keyword>
<dbReference type="GO" id="GO:0005789">
    <property type="term" value="C:endoplasmic reticulum membrane"/>
    <property type="evidence" value="ECO:0007669"/>
    <property type="project" value="UniProtKB-SubCell"/>
</dbReference>
<dbReference type="InterPro" id="IPR037185">
    <property type="entry name" value="EmrE-like"/>
</dbReference>
<comment type="function">
    <text evidence="5">Involved in the import of GDP-mannose from the cytoplasm into the Golgi lumen.</text>
</comment>
<evidence type="ECO:0000313" key="6">
    <source>
        <dbReference type="EMBL" id="ORY41283.1"/>
    </source>
</evidence>
<dbReference type="PANTHER" id="PTHR11132">
    <property type="entry name" value="SOLUTE CARRIER FAMILY 35"/>
    <property type="match status" value="1"/>
</dbReference>
<dbReference type="GO" id="GO:0030659">
    <property type="term" value="C:cytoplasmic vesicle membrane"/>
    <property type="evidence" value="ECO:0007669"/>
    <property type="project" value="UniProtKB-SubCell"/>
</dbReference>
<dbReference type="OrthoDB" id="417037at2759"/>
<feature type="transmembrane region" description="Helical" evidence="5">
    <location>
        <begin position="73"/>
        <end position="89"/>
    </location>
</feature>
<feature type="transmembrane region" description="Helical" evidence="5">
    <location>
        <begin position="95"/>
        <end position="114"/>
    </location>
</feature>
<keyword evidence="3 5" id="KW-1133">Transmembrane helix</keyword>
<dbReference type="GO" id="GO:0000139">
    <property type="term" value="C:Golgi membrane"/>
    <property type="evidence" value="ECO:0007669"/>
    <property type="project" value="UniProtKB-SubCell"/>
</dbReference>
<reference evidence="6 7" key="1">
    <citation type="submission" date="2016-07" db="EMBL/GenBank/DDBJ databases">
        <title>Pervasive Adenine N6-methylation of Active Genes in Fungi.</title>
        <authorList>
            <consortium name="DOE Joint Genome Institute"/>
            <person name="Mondo S.J."/>
            <person name="Dannebaum R.O."/>
            <person name="Kuo R.C."/>
            <person name="Labutti K."/>
            <person name="Haridas S."/>
            <person name="Kuo A."/>
            <person name="Salamov A."/>
            <person name="Ahrendt S.R."/>
            <person name="Lipzen A."/>
            <person name="Sullivan W."/>
            <person name="Andreopoulos W.B."/>
            <person name="Clum A."/>
            <person name="Lindquist E."/>
            <person name="Daum C."/>
            <person name="Ramamoorthy G.K."/>
            <person name="Gryganskyi A."/>
            <person name="Culley D."/>
            <person name="Magnuson J.K."/>
            <person name="James T.Y."/>
            <person name="O'Malley M.A."/>
            <person name="Stajich J.E."/>
            <person name="Spatafora J.W."/>
            <person name="Visel A."/>
            <person name="Grigoriev I.V."/>
        </authorList>
    </citation>
    <scope>NUCLEOTIDE SEQUENCE [LARGE SCALE GENOMIC DNA]</scope>
    <source>
        <strain evidence="6 7">JEL800</strain>
    </source>
</reference>
<keyword evidence="5" id="KW-0813">Transport</keyword>
<keyword evidence="5" id="KW-0333">Golgi apparatus</keyword>
<dbReference type="InterPro" id="IPR050186">
    <property type="entry name" value="TPT_transporter"/>
</dbReference>
<feature type="transmembrane region" description="Helical" evidence="5">
    <location>
        <begin position="271"/>
        <end position="290"/>
    </location>
</feature>
<feature type="transmembrane region" description="Helical" evidence="5">
    <location>
        <begin position="126"/>
        <end position="145"/>
    </location>
</feature>
<feature type="transmembrane region" description="Helical" evidence="5">
    <location>
        <begin position="38"/>
        <end position="61"/>
    </location>
</feature>
<organism evidence="6 7">
    <name type="scientific">Rhizoclosmatium globosum</name>
    <dbReference type="NCBI Taxonomy" id="329046"/>
    <lineage>
        <taxon>Eukaryota</taxon>
        <taxon>Fungi</taxon>
        <taxon>Fungi incertae sedis</taxon>
        <taxon>Chytridiomycota</taxon>
        <taxon>Chytridiomycota incertae sedis</taxon>
        <taxon>Chytridiomycetes</taxon>
        <taxon>Chytridiales</taxon>
        <taxon>Chytriomycetaceae</taxon>
        <taxon>Rhizoclosmatium</taxon>
    </lineage>
</organism>
<dbReference type="NCBIfam" id="TIGR00803">
    <property type="entry name" value="nst"/>
    <property type="match status" value="1"/>
</dbReference>
<feature type="transmembrane region" description="Helical" evidence="5">
    <location>
        <begin position="236"/>
        <end position="259"/>
    </location>
</feature>
<feature type="transmembrane region" description="Helical" evidence="5">
    <location>
        <begin position="296"/>
        <end position="315"/>
    </location>
</feature>
<gene>
    <name evidence="6" type="ORF">BCR33DRAFT_754163</name>
</gene>
<keyword evidence="4 5" id="KW-0472">Membrane</keyword>
<dbReference type="EMBL" id="MCGO01000032">
    <property type="protein sequence ID" value="ORY41283.1"/>
    <property type="molecule type" value="Genomic_DNA"/>
</dbReference>
<sequence length="333" mass="36602">MSTTRDQASAILCYCLSSILMTVTNKVVLASYNFNMLFLVLAMQSSCSVLLLTIFSRLNLLTHRKLTAYDAKRWFPITIALVLMIYTGGKAVKYMAISLFTVFKNLTIILIAYGEVKFFKGSPVTPMILGSFCLLILSSVIAGWSDISSGNVIKKGQEDVGIIVPYFWMAANCFTSAFFGLYFRAKIKEFEFKDFDTIYYNSLLSVPVLGVCSLLFEGQAFADSYARFVSPGADSGQLLGLVISITISSLSAFAISYGISWCIRVTSSTTYSMVGALNKLPISISGMIFFSEPVTFGSVSGIFLAFIGGLFYAYAKQLQSQAQQAFKLPRERG</sequence>
<comment type="subunit">
    <text evidence="5">Homooligomer.</text>
</comment>
<evidence type="ECO:0000256" key="4">
    <source>
        <dbReference type="ARBA" id="ARBA00023136"/>
    </source>
</evidence>
<feature type="transmembrane region" description="Helical" evidence="5">
    <location>
        <begin position="165"/>
        <end position="185"/>
    </location>
</feature>
<keyword evidence="5" id="KW-0968">Cytoplasmic vesicle</keyword>
<evidence type="ECO:0000256" key="1">
    <source>
        <dbReference type="ARBA" id="ARBA00004141"/>
    </source>
</evidence>
<feature type="transmembrane region" description="Helical" evidence="5">
    <location>
        <begin position="12"/>
        <end position="32"/>
    </location>
</feature>
<dbReference type="AlphaFoldDB" id="A0A1Y2C2L4"/>
<feature type="transmembrane region" description="Helical" evidence="5">
    <location>
        <begin position="197"/>
        <end position="216"/>
    </location>
</feature>
<accession>A0A1Y2C2L4</accession>
<evidence type="ECO:0000256" key="5">
    <source>
        <dbReference type="RuleBase" id="RU367097"/>
    </source>
</evidence>
<keyword evidence="5" id="KW-0762">Sugar transport</keyword>